<dbReference type="EMBL" id="UOGL01000603">
    <property type="protein sequence ID" value="VAX41952.1"/>
    <property type="molecule type" value="Genomic_DNA"/>
</dbReference>
<name>A0A3B1DMF6_9ZZZZ</name>
<feature type="non-terminal residue" evidence="1">
    <location>
        <position position="31"/>
    </location>
</feature>
<sequence length="31" mass="3458">MIFYINNFSLVVAVKPATLGWIGTIRHPKNG</sequence>
<organism evidence="1">
    <name type="scientific">hydrothermal vent metagenome</name>
    <dbReference type="NCBI Taxonomy" id="652676"/>
    <lineage>
        <taxon>unclassified sequences</taxon>
        <taxon>metagenomes</taxon>
        <taxon>ecological metagenomes</taxon>
    </lineage>
</organism>
<proteinExistence type="predicted"/>
<reference evidence="1" key="1">
    <citation type="submission" date="2018-06" db="EMBL/GenBank/DDBJ databases">
        <authorList>
            <person name="Zhirakovskaya E."/>
        </authorList>
    </citation>
    <scope>NUCLEOTIDE SEQUENCE</scope>
</reference>
<dbReference type="AlphaFoldDB" id="A0A3B1DMF6"/>
<gene>
    <name evidence="1" type="ORF">MNBD_PLANCTO02-2513</name>
</gene>
<evidence type="ECO:0000313" key="1">
    <source>
        <dbReference type="EMBL" id="VAX41952.1"/>
    </source>
</evidence>
<accession>A0A3B1DMF6</accession>
<protein>
    <submittedName>
        <fullName evidence="1">Uncharacterized protein</fullName>
    </submittedName>
</protein>